<sequence>MVARETKFCLAEDSTVTLNPETLLPREKSLGSPSPPPESYTLLSSMPAWCWVATLASFIILLSNASLRTIGVTGFFALLTSLLLPPYLPVQLTIFLLSTLVAGLLSGWGIGIGAMRAANAQIQASIKTNPVFQANPALAQPTAVFSGWFLGARSTAMYCAFHGLGAFIFGAMRAYAVKLTFMSIFGTIALDVFCMSVGPLFPSKRYTRLNSMAIAVGCYIAIVIVTTLFIFPETMSHAALDTVAGQLQRIAQLIQMQDSVLGARPEELTRDGTLIRKFKALRA</sequence>
<accession>A0AAD7A1N7</accession>
<feature type="transmembrane region" description="Helical" evidence="1">
    <location>
        <begin position="181"/>
        <end position="201"/>
    </location>
</feature>
<dbReference type="PANTHER" id="PTHR37994:SF3">
    <property type="entry name" value="ER TRANSPORTER 6TM N-TERMINAL DOMAIN-CONTAINING PROTEIN"/>
    <property type="match status" value="1"/>
</dbReference>
<feature type="transmembrane region" description="Helical" evidence="1">
    <location>
        <begin position="40"/>
        <end position="62"/>
    </location>
</feature>
<feature type="transmembrane region" description="Helical" evidence="1">
    <location>
        <begin position="213"/>
        <end position="231"/>
    </location>
</feature>
<evidence type="ECO:0000259" key="2">
    <source>
        <dbReference type="Pfam" id="PF10337"/>
    </source>
</evidence>
<feature type="domain" description="Putative ER transporter 6TM N-terminal" evidence="2">
    <location>
        <begin position="50"/>
        <end position="267"/>
    </location>
</feature>
<evidence type="ECO:0000313" key="3">
    <source>
        <dbReference type="EMBL" id="KAJ7347578.1"/>
    </source>
</evidence>
<organism evidence="3 4">
    <name type="scientific">Mycena albidolilacea</name>
    <dbReference type="NCBI Taxonomy" id="1033008"/>
    <lineage>
        <taxon>Eukaryota</taxon>
        <taxon>Fungi</taxon>
        <taxon>Dikarya</taxon>
        <taxon>Basidiomycota</taxon>
        <taxon>Agaricomycotina</taxon>
        <taxon>Agaricomycetes</taxon>
        <taxon>Agaricomycetidae</taxon>
        <taxon>Agaricales</taxon>
        <taxon>Marasmiineae</taxon>
        <taxon>Mycenaceae</taxon>
        <taxon>Mycena</taxon>
    </lineage>
</organism>
<comment type="caution">
    <text evidence="3">The sequence shown here is derived from an EMBL/GenBank/DDBJ whole genome shotgun (WGS) entry which is preliminary data.</text>
</comment>
<dbReference type="AlphaFoldDB" id="A0AAD7A1N7"/>
<reference evidence="3" key="1">
    <citation type="submission" date="2023-03" db="EMBL/GenBank/DDBJ databases">
        <title>Massive genome expansion in bonnet fungi (Mycena s.s.) driven by repeated elements and novel gene families across ecological guilds.</title>
        <authorList>
            <consortium name="Lawrence Berkeley National Laboratory"/>
            <person name="Harder C.B."/>
            <person name="Miyauchi S."/>
            <person name="Viragh M."/>
            <person name="Kuo A."/>
            <person name="Thoen E."/>
            <person name="Andreopoulos B."/>
            <person name="Lu D."/>
            <person name="Skrede I."/>
            <person name="Drula E."/>
            <person name="Henrissat B."/>
            <person name="Morin E."/>
            <person name="Kohler A."/>
            <person name="Barry K."/>
            <person name="LaButti K."/>
            <person name="Morin E."/>
            <person name="Salamov A."/>
            <person name="Lipzen A."/>
            <person name="Mereny Z."/>
            <person name="Hegedus B."/>
            <person name="Baldrian P."/>
            <person name="Stursova M."/>
            <person name="Weitz H."/>
            <person name="Taylor A."/>
            <person name="Grigoriev I.V."/>
            <person name="Nagy L.G."/>
            <person name="Martin F."/>
            <person name="Kauserud H."/>
        </authorList>
    </citation>
    <scope>NUCLEOTIDE SEQUENCE</scope>
    <source>
        <strain evidence="3">CBHHK002</strain>
    </source>
</reference>
<protein>
    <recommendedName>
        <fullName evidence="2">Putative ER transporter 6TM N-terminal domain-containing protein</fullName>
    </recommendedName>
</protein>
<dbReference type="Pfam" id="PF10337">
    <property type="entry name" value="ArAE_2_N"/>
    <property type="match status" value="1"/>
</dbReference>
<dbReference type="InterPro" id="IPR018823">
    <property type="entry name" value="ArAE_2_N"/>
</dbReference>
<keyword evidence="1" id="KW-1133">Transmembrane helix</keyword>
<evidence type="ECO:0000256" key="1">
    <source>
        <dbReference type="SAM" id="Phobius"/>
    </source>
</evidence>
<dbReference type="Proteomes" id="UP001218218">
    <property type="component" value="Unassembled WGS sequence"/>
</dbReference>
<feature type="transmembrane region" description="Helical" evidence="1">
    <location>
        <begin position="155"/>
        <end position="175"/>
    </location>
</feature>
<keyword evidence="1" id="KW-0812">Transmembrane</keyword>
<feature type="transmembrane region" description="Helical" evidence="1">
    <location>
        <begin position="69"/>
        <end position="88"/>
    </location>
</feature>
<evidence type="ECO:0000313" key="4">
    <source>
        <dbReference type="Proteomes" id="UP001218218"/>
    </source>
</evidence>
<keyword evidence="1" id="KW-0472">Membrane</keyword>
<proteinExistence type="predicted"/>
<keyword evidence="4" id="KW-1185">Reference proteome</keyword>
<gene>
    <name evidence="3" type="ORF">DFH08DRAFT_960882</name>
</gene>
<dbReference type="EMBL" id="JARIHO010000019">
    <property type="protein sequence ID" value="KAJ7347578.1"/>
    <property type="molecule type" value="Genomic_DNA"/>
</dbReference>
<feature type="transmembrane region" description="Helical" evidence="1">
    <location>
        <begin position="94"/>
        <end position="115"/>
    </location>
</feature>
<name>A0AAD7A1N7_9AGAR</name>
<dbReference type="PANTHER" id="PTHR37994">
    <property type="entry name" value="ARAE_2_N DOMAIN-CONTAINING PROTEIN-RELATED"/>
    <property type="match status" value="1"/>
</dbReference>